<sequence>MDVDVGRVAGQCLGVRRVPAMGPKSYGWRKRWSLSAPRDRVDGDVTARTSCGRESFLIYIGIRENDFETVFHPLQNVLPNAGFGDERYPGIKDQGG</sequence>
<name>A0A835V768_VANPL</name>
<dbReference type="Proteomes" id="UP000639772">
    <property type="component" value="Unassembled WGS sequence"/>
</dbReference>
<evidence type="ECO:0000313" key="4">
    <source>
        <dbReference type="Proteomes" id="UP000639772"/>
    </source>
</evidence>
<comment type="caution">
    <text evidence="2">The sequence shown here is derived from an EMBL/GenBank/DDBJ whole genome shotgun (WGS) entry which is preliminary data.</text>
</comment>
<evidence type="ECO:0000313" key="1">
    <source>
        <dbReference type="EMBL" id="KAG0484501.1"/>
    </source>
</evidence>
<protein>
    <submittedName>
        <fullName evidence="2">Uncharacterized protein</fullName>
    </submittedName>
</protein>
<organism evidence="2 4">
    <name type="scientific">Vanilla planifolia</name>
    <name type="common">Vanilla</name>
    <dbReference type="NCBI Taxonomy" id="51239"/>
    <lineage>
        <taxon>Eukaryota</taxon>
        <taxon>Viridiplantae</taxon>
        <taxon>Streptophyta</taxon>
        <taxon>Embryophyta</taxon>
        <taxon>Tracheophyta</taxon>
        <taxon>Spermatophyta</taxon>
        <taxon>Magnoliopsida</taxon>
        <taxon>Liliopsida</taxon>
        <taxon>Asparagales</taxon>
        <taxon>Orchidaceae</taxon>
        <taxon>Vanilloideae</taxon>
        <taxon>Vanilleae</taxon>
        <taxon>Vanilla</taxon>
    </lineage>
</organism>
<dbReference type="AlphaFoldDB" id="A0A835V768"/>
<evidence type="ECO:0000313" key="3">
    <source>
        <dbReference type="Proteomes" id="UP000636800"/>
    </source>
</evidence>
<dbReference type="EMBL" id="JADCNM010000004">
    <property type="protein sequence ID" value="KAG0486295.1"/>
    <property type="molecule type" value="Genomic_DNA"/>
</dbReference>
<accession>A0A835V768</accession>
<proteinExistence type="predicted"/>
<gene>
    <name evidence="2" type="ORF">HPP92_008390</name>
    <name evidence="1" type="ORF">HPP92_008580</name>
</gene>
<dbReference type="EMBL" id="JADCNL010000004">
    <property type="protein sequence ID" value="KAG0484501.1"/>
    <property type="molecule type" value="Genomic_DNA"/>
</dbReference>
<evidence type="ECO:0000313" key="2">
    <source>
        <dbReference type="EMBL" id="KAG0486295.1"/>
    </source>
</evidence>
<dbReference type="Proteomes" id="UP000636800">
    <property type="component" value="Unassembled WGS sequence"/>
</dbReference>
<reference evidence="3 4" key="1">
    <citation type="journal article" date="2020" name="Nat. Food">
        <title>A phased Vanilla planifolia genome enables genetic improvement of flavour and production.</title>
        <authorList>
            <person name="Hasing T."/>
            <person name="Tang H."/>
            <person name="Brym M."/>
            <person name="Khazi F."/>
            <person name="Huang T."/>
            <person name="Chambers A.H."/>
        </authorList>
    </citation>
    <scope>NUCLEOTIDE SEQUENCE [LARGE SCALE GENOMIC DNA]</scope>
    <source>
        <tissue evidence="2">Leaf</tissue>
    </source>
</reference>
<keyword evidence="3" id="KW-1185">Reference proteome</keyword>